<dbReference type="AlphaFoldDB" id="A0A6G0U4V0"/>
<evidence type="ECO:0008006" key="10">
    <source>
        <dbReference type="Google" id="ProtNLM"/>
    </source>
</evidence>
<sequence>MTFQTFLITARGQVMVALMVGVYLVTATRSHSNQMVISTTGNRNTYSAMNVVYQLAYLIVQLPTGLFADRLNPVTSLAVIMAGLAATAAVSPFALIHLSSWSWTPWSSAIPVLVTGAVYAVNGALAGSWWPFMNVMLSNWAPPDELAYMYSTISTGVPGGIVAGNLFTGFFYALHGCDFGYSFFVMSGFCLAWSVAWFFTCHHHPADDPGCRPSELERLVTSLQAKAQLPVPWTKIVTSLPVWSVMLANFGSTVFYTVLIMYMPVYLKYTMHVDIVENGLMSTLPSLGQIAVMFTAGKCASIAQAKDWFDASDIRKVFSCIGMAIPAILISVATVIPNIYIFYSFLVISYSISGSVFSGFRVSQMEMAPNFVAVITAICDIFGSLAMNLTHIAFILTFGQSTDQVAWNEICWYLSGILILCLVPFVLFGSSKTQSWNASKTTAINEPI</sequence>
<feature type="transmembrane region" description="Helical" evidence="7">
    <location>
        <begin position="150"/>
        <end position="174"/>
    </location>
</feature>
<dbReference type="PANTHER" id="PTHR11662:SF399">
    <property type="entry name" value="FI19708P1-RELATED"/>
    <property type="match status" value="1"/>
</dbReference>
<evidence type="ECO:0000256" key="7">
    <source>
        <dbReference type="SAM" id="Phobius"/>
    </source>
</evidence>
<keyword evidence="9" id="KW-1185">Reference proteome</keyword>
<dbReference type="PANTHER" id="PTHR11662">
    <property type="entry name" value="SOLUTE CARRIER FAMILY 17"/>
    <property type="match status" value="1"/>
</dbReference>
<feature type="transmembrane region" description="Helical" evidence="7">
    <location>
        <begin position="181"/>
        <end position="199"/>
    </location>
</feature>
<gene>
    <name evidence="8" type="ORF">AGLY_001840</name>
</gene>
<dbReference type="GO" id="GO:0016020">
    <property type="term" value="C:membrane"/>
    <property type="evidence" value="ECO:0007669"/>
    <property type="project" value="UniProtKB-SubCell"/>
</dbReference>
<dbReference type="OrthoDB" id="2985014at2759"/>
<feature type="transmembrane region" description="Helical" evidence="7">
    <location>
        <begin position="317"/>
        <end position="336"/>
    </location>
</feature>
<feature type="transmembrane region" description="Helical" evidence="7">
    <location>
        <begin position="74"/>
        <end position="96"/>
    </location>
</feature>
<evidence type="ECO:0000256" key="4">
    <source>
        <dbReference type="ARBA" id="ARBA00022847"/>
    </source>
</evidence>
<dbReference type="InterPro" id="IPR050382">
    <property type="entry name" value="MFS_Na/Anion_cotransporter"/>
</dbReference>
<dbReference type="Pfam" id="PF07690">
    <property type="entry name" value="MFS_1"/>
    <property type="match status" value="1"/>
</dbReference>
<dbReference type="FunFam" id="1.20.1250.20:FF:000003">
    <property type="entry name" value="Solute carrier family 17 member 3"/>
    <property type="match status" value="1"/>
</dbReference>
<feature type="transmembrane region" description="Helical" evidence="7">
    <location>
        <begin position="372"/>
        <end position="398"/>
    </location>
</feature>
<evidence type="ECO:0000256" key="5">
    <source>
        <dbReference type="ARBA" id="ARBA00022989"/>
    </source>
</evidence>
<reference evidence="8 9" key="1">
    <citation type="submission" date="2019-08" db="EMBL/GenBank/DDBJ databases">
        <title>The genome of the soybean aphid Biotype 1, its phylome, world population structure and adaptation to the North American continent.</title>
        <authorList>
            <person name="Giordano R."/>
            <person name="Donthu R.K."/>
            <person name="Hernandez A.G."/>
            <person name="Wright C.L."/>
            <person name="Zimin A.V."/>
        </authorList>
    </citation>
    <scope>NUCLEOTIDE SEQUENCE [LARGE SCALE GENOMIC DNA]</scope>
    <source>
        <tissue evidence="8">Whole aphids</tissue>
    </source>
</reference>
<organism evidence="8 9">
    <name type="scientific">Aphis glycines</name>
    <name type="common">Soybean aphid</name>
    <dbReference type="NCBI Taxonomy" id="307491"/>
    <lineage>
        <taxon>Eukaryota</taxon>
        <taxon>Metazoa</taxon>
        <taxon>Ecdysozoa</taxon>
        <taxon>Arthropoda</taxon>
        <taxon>Hexapoda</taxon>
        <taxon>Insecta</taxon>
        <taxon>Pterygota</taxon>
        <taxon>Neoptera</taxon>
        <taxon>Paraneoptera</taxon>
        <taxon>Hemiptera</taxon>
        <taxon>Sternorrhyncha</taxon>
        <taxon>Aphidomorpha</taxon>
        <taxon>Aphidoidea</taxon>
        <taxon>Aphididae</taxon>
        <taxon>Aphidini</taxon>
        <taxon>Aphis</taxon>
        <taxon>Aphis</taxon>
    </lineage>
</organism>
<feature type="transmembrane region" description="Helical" evidence="7">
    <location>
        <begin position="410"/>
        <end position="430"/>
    </location>
</feature>
<feature type="transmembrane region" description="Helical" evidence="7">
    <location>
        <begin position="342"/>
        <end position="360"/>
    </location>
</feature>
<feature type="transmembrane region" description="Helical" evidence="7">
    <location>
        <begin position="240"/>
        <end position="262"/>
    </location>
</feature>
<keyword evidence="2" id="KW-0813">Transport</keyword>
<name>A0A6G0U4V0_APHGL</name>
<protein>
    <recommendedName>
        <fullName evidence="10">Major facilitator superfamily (MFS) profile domain-containing protein</fullName>
    </recommendedName>
</protein>
<comment type="subcellular location">
    <subcellularLocation>
        <location evidence="1">Membrane</location>
        <topology evidence="1">Multi-pass membrane protein</topology>
    </subcellularLocation>
</comment>
<accession>A0A6G0U4V0</accession>
<feature type="transmembrane region" description="Helical" evidence="7">
    <location>
        <begin position="6"/>
        <end position="25"/>
    </location>
</feature>
<evidence type="ECO:0000313" key="8">
    <source>
        <dbReference type="EMBL" id="KAE9544151.1"/>
    </source>
</evidence>
<keyword evidence="4" id="KW-0769">Symport</keyword>
<dbReference type="GO" id="GO:0015293">
    <property type="term" value="F:symporter activity"/>
    <property type="evidence" value="ECO:0007669"/>
    <property type="project" value="UniProtKB-KW"/>
</dbReference>
<keyword evidence="6 7" id="KW-0472">Membrane</keyword>
<keyword evidence="5 7" id="KW-1133">Transmembrane helix</keyword>
<dbReference type="Proteomes" id="UP000475862">
    <property type="component" value="Unassembled WGS sequence"/>
</dbReference>
<dbReference type="InterPro" id="IPR036259">
    <property type="entry name" value="MFS_trans_sf"/>
</dbReference>
<dbReference type="Gene3D" id="1.20.1250.20">
    <property type="entry name" value="MFS general substrate transporter like domains"/>
    <property type="match status" value="2"/>
</dbReference>
<comment type="caution">
    <text evidence="8">The sequence shown here is derived from an EMBL/GenBank/DDBJ whole genome shotgun (WGS) entry which is preliminary data.</text>
</comment>
<evidence type="ECO:0000313" key="9">
    <source>
        <dbReference type="Proteomes" id="UP000475862"/>
    </source>
</evidence>
<dbReference type="InterPro" id="IPR011701">
    <property type="entry name" value="MFS"/>
</dbReference>
<evidence type="ECO:0000256" key="3">
    <source>
        <dbReference type="ARBA" id="ARBA00022692"/>
    </source>
</evidence>
<feature type="transmembrane region" description="Helical" evidence="7">
    <location>
        <begin position="108"/>
        <end position="130"/>
    </location>
</feature>
<dbReference type="GO" id="GO:0006820">
    <property type="term" value="P:monoatomic anion transport"/>
    <property type="evidence" value="ECO:0007669"/>
    <property type="project" value="TreeGrafter"/>
</dbReference>
<proteinExistence type="predicted"/>
<dbReference type="EMBL" id="VYZN01000003">
    <property type="protein sequence ID" value="KAE9544151.1"/>
    <property type="molecule type" value="Genomic_DNA"/>
</dbReference>
<evidence type="ECO:0000256" key="2">
    <source>
        <dbReference type="ARBA" id="ARBA00022448"/>
    </source>
</evidence>
<dbReference type="SUPFAM" id="SSF103473">
    <property type="entry name" value="MFS general substrate transporter"/>
    <property type="match status" value="1"/>
</dbReference>
<feature type="transmembrane region" description="Helical" evidence="7">
    <location>
        <begin position="46"/>
        <end position="68"/>
    </location>
</feature>
<evidence type="ECO:0000256" key="6">
    <source>
        <dbReference type="ARBA" id="ARBA00023136"/>
    </source>
</evidence>
<keyword evidence="3 7" id="KW-0812">Transmembrane</keyword>
<evidence type="ECO:0000256" key="1">
    <source>
        <dbReference type="ARBA" id="ARBA00004141"/>
    </source>
</evidence>